<sequence>MTKTKAGRIEERVYEDSGKFLSYYYKDSETGKRVKSKIILIGKNETKAYFLIPMKDKELAINADFDLDSKVNLNGEAVSLRDLINKT</sequence>
<comment type="caution">
    <text evidence="1">The sequence shown here is derived from an EMBL/GenBank/DDBJ whole genome shotgun (WGS) entry which is preliminary data.</text>
</comment>
<keyword evidence="2" id="KW-1185">Reference proteome</keyword>
<dbReference type="AlphaFoldDB" id="A0A0Q1B3K7"/>
<evidence type="ECO:0000313" key="1">
    <source>
        <dbReference type="EMBL" id="KQB34381.1"/>
    </source>
</evidence>
<name>A0A0Q1B3K7_9ARCH</name>
<evidence type="ECO:0000313" key="2">
    <source>
        <dbReference type="Proteomes" id="UP000050320"/>
    </source>
</evidence>
<accession>A0A0Q1B3K7</accession>
<dbReference type="EMBL" id="LKBG01000243">
    <property type="protein sequence ID" value="KQB34381.1"/>
    <property type="molecule type" value="Genomic_DNA"/>
</dbReference>
<reference evidence="1 2" key="1">
    <citation type="submission" date="2015-09" db="EMBL/GenBank/DDBJ databases">
        <title>Heavy metals and arsenic resistance mechanisms in polyextremophilic archaea of the family Ferroplasmaceae.</title>
        <authorList>
            <person name="Bulaev A.G."/>
            <person name="Kanygina A.V."/>
        </authorList>
    </citation>
    <scope>NUCLEOTIDE SEQUENCE [LARGE SCALE GENOMIC DNA]</scope>
    <source>
        <strain evidence="1 2">VT</strain>
    </source>
</reference>
<protein>
    <submittedName>
        <fullName evidence="1">Uncharacterized protein</fullName>
    </submittedName>
</protein>
<proteinExistence type="predicted"/>
<organism evidence="1 2">
    <name type="scientific">Acidiplasma aeolicum</name>
    <dbReference type="NCBI Taxonomy" id="507754"/>
    <lineage>
        <taxon>Archaea</taxon>
        <taxon>Methanobacteriati</taxon>
        <taxon>Thermoplasmatota</taxon>
        <taxon>Thermoplasmata</taxon>
        <taxon>Thermoplasmatales</taxon>
        <taxon>Ferroplasmaceae</taxon>
        <taxon>Acidiplasma</taxon>
    </lineage>
</organism>
<dbReference type="Proteomes" id="UP000050320">
    <property type="component" value="Unassembled WGS sequence"/>
</dbReference>
<gene>
    <name evidence="1" type="ORF">AOG54_05055</name>
</gene>